<protein>
    <submittedName>
        <fullName evidence="2">Uncharacterized protein</fullName>
    </submittedName>
</protein>
<dbReference type="EMBL" id="CH476604">
    <property type="protein sequence ID" value="EAU32178.1"/>
    <property type="molecule type" value="Genomic_DNA"/>
</dbReference>
<gene>
    <name evidence="2" type="ORF">ATEG_07916</name>
</gene>
<evidence type="ECO:0000313" key="2">
    <source>
        <dbReference type="EMBL" id="EAU32178.1"/>
    </source>
</evidence>
<dbReference type="HOGENOM" id="CLU_3086837_0_0_1"/>
<name>Q0CEG8_ASPTN</name>
<dbReference type="AlphaFoldDB" id="Q0CEG8"/>
<organism evidence="2 3">
    <name type="scientific">Aspergillus terreus (strain NIH 2624 / FGSC A1156)</name>
    <dbReference type="NCBI Taxonomy" id="341663"/>
    <lineage>
        <taxon>Eukaryota</taxon>
        <taxon>Fungi</taxon>
        <taxon>Dikarya</taxon>
        <taxon>Ascomycota</taxon>
        <taxon>Pezizomycotina</taxon>
        <taxon>Eurotiomycetes</taxon>
        <taxon>Eurotiomycetidae</taxon>
        <taxon>Eurotiales</taxon>
        <taxon>Aspergillaceae</taxon>
        <taxon>Aspergillus</taxon>
        <taxon>Aspergillus subgen. Circumdati</taxon>
    </lineage>
</organism>
<dbReference type="RefSeq" id="XP_001216537.1">
    <property type="nucleotide sequence ID" value="XM_001216537.1"/>
</dbReference>
<proteinExistence type="predicted"/>
<feature type="region of interest" description="Disordered" evidence="1">
    <location>
        <begin position="27"/>
        <end position="52"/>
    </location>
</feature>
<dbReference type="Proteomes" id="UP000007963">
    <property type="component" value="Unassembled WGS sequence"/>
</dbReference>
<feature type="compositionally biased region" description="Polar residues" evidence="1">
    <location>
        <begin position="27"/>
        <end position="36"/>
    </location>
</feature>
<evidence type="ECO:0000313" key="3">
    <source>
        <dbReference type="Proteomes" id="UP000007963"/>
    </source>
</evidence>
<dbReference type="GeneID" id="4322758"/>
<dbReference type="VEuPathDB" id="FungiDB:ATEG_07916"/>
<sequence length="52" mass="6001">MRASRLPPHTTRSTSPAWHRAWWTVHTPGSQSTPTGHTLWISENKPRRITRA</sequence>
<evidence type="ECO:0000256" key="1">
    <source>
        <dbReference type="SAM" id="MobiDB-lite"/>
    </source>
</evidence>
<accession>Q0CEG8</accession>
<reference evidence="3" key="1">
    <citation type="submission" date="2005-09" db="EMBL/GenBank/DDBJ databases">
        <title>Annotation of the Aspergillus terreus NIH2624 genome.</title>
        <authorList>
            <person name="Birren B.W."/>
            <person name="Lander E.S."/>
            <person name="Galagan J.E."/>
            <person name="Nusbaum C."/>
            <person name="Devon K."/>
            <person name="Henn M."/>
            <person name="Ma L.-J."/>
            <person name="Jaffe D.B."/>
            <person name="Butler J."/>
            <person name="Alvarez P."/>
            <person name="Gnerre S."/>
            <person name="Grabherr M."/>
            <person name="Kleber M."/>
            <person name="Mauceli E.W."/>
            <person name="Brockman W."/>
            <person name="Rounsley S."/>
            <person name="Young S.K."/>
            <person name="LaButti K."/>
            <person name="Pushparaj V."/>
            <person name="DeCaprio D."/>
            <person name="Crawford M."/>
            <person name="Koehrsen M."/>
            <person name="Engels R."/>
            <person name="Montgomery P."/>
            <person name="Pearson M."/>
            <person name="Howarth C."/>
            <person name="Larson L."/>
            <person name="Luoma S."/>
            <person name="White J."/>
            <person name="Alvarado L."/>
            <person name="Kodira C.D."/>
            <person name="Zeng Q."/>
            <person name="Oleary S."/>
            <person name="Yandava C."/>
            <person name="Denning D.W."/>
            <person name="Nierman W.C."/>
            <person name="Milne T."/>
            <person name="Madden K."/>
        </authorList>
    </citation>
    <scope>NUCLEOTIDE SEQUENCE [LARGE SCALE GENOMIC DNA]</scope>
    <source>
        <strain evidence="3">NIH 2624 / FGSC A1156</strain>
    </source>
</reference>